<name>A0AAU9QWM8_9VIBR</name>
<feature type="transmembrane region" description="Helical" evidence="2">
    <location>
        <begin position="57"/>
        <end position="74"/>
    </location>
</feature>
<evidence type="ECO:0000256" key="2">
    <source>
        <dbReference type="SAM" id="Phobius"/>
    </source>
</evidence>
<keyword evidence="2" id="KW-0472">Membrane</keyword>
<keyword evidence="2" id="KW-1133">Transmembrane helix</keyword>
<evidence type="ECO:0000313" key="5">
    <source>
        <dbReference type="Proteomes" id="UP001295462"/>
    </source>
</evidence>
<keyword evidence="2" id="KW-0812">Transmembrane</keyword>
<evidence type="ECO:0000256" key="1">
    <source>
        <dbReference type="SAM" id="MobiDB-lite"/>
    </source>
</evidence>
<feature type="compositionally biased region" description="Basic and acidic residues" evidence="1">
    <location>
        <begin position="994"/>
        <end position="1005"/>
    </location>
</feature>
<dbReference type="Pfam" id="PF07916">
    <property type="entry name" value="TraG_N"/>
    <property type="match status" value="1"/>
</dbReference>
<evidence type="ECO:0000313" key="4">
    <source>
        <dbReference type="EMBL" id="CAH1601480.1"/>
    </source>
</evidence>
<evidence type="ECO:0000259" key="3">
    <source>
        <dbReference type="Pfam" id="PF07916"/>
    </source>
</evidence>
<dbReference type="RefSeq" id="WP_409589924.1">
    <property type="nucleotide sequence ID" value="NZ_CAKMTZ010000104.1"/>
</dbReference>
<reference evidence="4" key="1">
    <citation type="submission" date="2022-01" db="EMBL/GenBank/DDBJ databases">
        <authorList>
            <person name="Lagorce A."/>
        </authorList>
    </citation>
    <scope>NUCLEOTIDE SEQUENCE</scope>
    <source>
        <strain evidence="4">Th15_F1_A12</strain>
    </source>
</reference>
<sequence>MALEIYTNGDMAFMEAILTGMGHVYNDGFLGQIFAMALLANALVSLLKFVNDSRSGFLTSFWQAIILYLVMFSATTKITLTKIGEGTRPIAGDFPVGVVAPAYFISMIGAKIAERFRDNIVVIDAGWGNTSNTAILEYGLSPLEALMKIRSENFAGAFEKSDLLSDIANPDGGSSGLGTAIGTYYSHCVEKAVKLSQLDPTGIPYLRRISGAKVNSDYWGSLRIDEPWPLTYDLDGQIKSGTCTTAHEDIGLALKKRSEELAQAKIYDLSHDRSDLTAAEEFSRMKDFYEKIDPITGADAISKLSSNMYTALMAEGACKDSVLMGPEFVQACTAQWDAIQNRRVQEASKADSFLEMLSPMVTFIEGFVYVISPFMILLILFTGGSGLKMMGKYLTALLWVTLIPICQVAVDVYLNTYFNRFLYSLNQDGAGTSLVSIQAQESVWTELESFVAFAGTAQAMVPALAMFIIFAGVHTLQGMGAGMASGAAIDGSKLHSNKAVSIKDGSYGYGQTNVVEARNEYGTQVGGEQIRAHASNLDAGATNFKMGINTNEQHASKLAASQTYTNALKDDMAVKSDKAFGKSWSDGRDFNVQEAARYGVSKAAALDQSYSQVLQDTYGFSQAAAQDLAREVRIAAGGSISGSVGLDVLGNSLKLAGKGETGWSAKDQEAFKTATEDSTKLAEAFNSMQKATEQVDNAYTNAVSSGEISGYKEDYKEAETAYFQASAAYQKQVAAQSSLEKSKGMGISQTLDDGGFASAASVSQGGMNAVIRSAGVEQFRNELAGVITKDEISDLNKLRNMDQDELNSFMNSLTEGKSQSYTSDLDAIGISKEGGNWSVDSNSDYSAELAGLKDGNEFEARTASGRDGGNAERATLVSSLIKGVDDIRDRLSLDHDKEAMIAAGNVYERMANTKHGSIQGVDGELTHGGMANFANKYKEAAQDLVDVNTGYDNLLDSNGMSKLNSQGEDNIDKQLKSGQLTKLQAEHTATGSETIDKRGNDVKTGFEKRSDHVTGAITTSLDGIEGEPNLSTMSTSDRQNAIGQEVAAKHDKLNAQGKAAEEEGQEVKGFTQEQLVIEQAEAKSQYAAQSDAVVKMMGDNANLPVNYTPDQLSLSRELNDELGELKEAQKYFDTPEAKASFQGIGDDGVAQFQDYIKGGETSLDEVMDTFKGQYIADNPEELKQALENVRTSYQDVSSVESKAESTFDVGGVEALYRGANYVSDNSFGLDKTDGIAGMNMTGSTFDKVDPDEIKGVDKMGDLSVIETANAIEYRLSRSASEAIDVSSDTFNKAYDAVSSIRLDNIFGDDKK</sequence>
<protein>
    <submittedName>
        <fullName evidence="4">TraG_N domain-containing protein</fullName>
    </submittedName>
</protein>
<gene>
    <name evidence="4" type="ORF">THF1A12_50063</name>
</gene>
<organism evidence="4 5">
    <name type="scientific">Vibrio jasicida</name>
    <dbReference type="NCBI Taxonomy" id="766224"/>
    <lineage>
        <taxon>Bacteria</taxon>
        <taxon>Pseudomonadati</taxon>
        <taxon>Pseudomonadota</taxon>
        <taxon>Gammaproteobacteria</taxon>
        <taxon>Vibrionales</taxon>
        <taxon>Vibrionaceae</taxon>
        <taxon>Vibrio</taxon>
    </lineage>
</organism>
<feature type="domain" description="TraG N-terminal Proteobacteria" evidence="3">
    <location>
        <begin position="4"/>
        <end position="485"/>
    </location>
</feature>
<dbReference type="Proteomes" id="UP001295462">
    <property type="component" value="Unassembled WGS sequence"/>
</dbReference>
<feature type="transmembrane region" description="Helical" evidence="2">
    <location>
        <begin position="393"/>
        <end position="414"/>
    </location>
</feature>
<proteinExistence type="predicted"/>
<dbReference type="EMBL" id="CAKMUD010000105">
    <property type="protein sequence ID" value="CAH1601480.1"/>
    <property type="molecule type" value="Genomic_DNA"/>
</dbReference>
<feature type="transmembrane region" description="Helical" evidence="2">
    <location>
        <begin position="360"/>
        <end position="381"/>
    </location>
</feature>
<accession>A0AAU9QWM8</accession>
<feature type="transmembrane region" description="Helical" evidence="2">
    <location>
        <begin position="29"/>
        <end position="50"/>
    </location>
</feature>
<comment type="caution">
    <text evidence="4">The sequence shown here is derived from an EMBL/GenBank/DDBJ whole genome shotgun (WGS) entry which is preliminary data.</text>
</comment>
<feature type="region of interest" description="Disordered" evidence="1">
    <location>
        <begin position="985"/>
        <end position="1005"/>
    </location>
</feature>
<feature type="transmembrane region" description="Helical" evidence="2">
    <location>
        <begin position="450"/>
        <end position="473"/>
    </location>
</feature>
<dbReference type="InterPro" id="IPR012931">
    <property type="entry name" value="TraG_N_Proteobacteria"/>
</dbReference>